<dbReference type="Proteomes" id="UP000662747">
    <property type="component" value="Chromosome"/>
</dbReference>
<evidence type="ECO:0000313" key="4">
    <source>
        <dbReference type="Proteomes" id="UP000662747"/>
    </source>
</evidence>
<dbReference type="EMBL" id="CP071090">
    <property type="protein sequence ID" value="QSQ22041.1"/>
    <property type="molecule type" value="Genomic_DNA"/>
</dbReference>
<evidence type="ECO:0000256" key="1">
    <source>
        <dbReference type="SAM" id="Coils"/>
    </source>
</evidence>
<reference evidence="3 4" key="1">
    <citation type="submission" date="2021-02" db="EMBL/GenBank/DDBJ databases">
        <title>De Novo genome assembly of isolated myxobacteria.</title>
        <authorList>
            <person name="Stevens D.C."/>
        </authorList>
    </citation>
    <scope>NUCLEOTIDE SEQUENCE [LARGE SCALE GENOMIC DNA]</scope>
    <source>
        <strain evidence="4">SCPEA02</strain>
    </source>
</reference>
<evidence type="ECO:0008006" key="5">
    <source>
        <dbReference type="Google" id="ProtNLM"/>
    </source>
</evidence>
<feature type="coiled-coil region" evidence="1">
    <location>
        <begin position="124"/>
        <end position="184"/>
    </location>
</feature>
<sequence length="187" mass="20395">MRIRYRLMLAGAVALVVALVAVALWPAAPVEHASPVAPPPEASVAPLAETSAPAPVQMPGKAAARVAPVLASSEERSATMVALGPGDVAPEPEVENPPPQENDEIVPELPQTAQWRLEKTTHITALLGRDVERLEREREEAETRGDERRSAQLQTLLQRHRARLHELREEIQELNEAAKQEQESSGE</sequence>
<keyword evidence="1" id="KW-0175">Coiled coil</keyword>
<keyword evidence="4" id="KW-1185">Reference proteome</keyword>
<accession>A0ABX7NUE7</accession>
<gene>
    <name evidence="3" type="ORF">JY651_44030</name>
</gene>
<proteinExistence type="predicted"/>
<organism evidence="3 4">
    <name type="scientific">Pyxidicoccus parkwayensis</name>
    <dbReference type="NCBI Taxonomy" id="2813578"/>
    <lineage>
        <taxon>Bacteria</taxon>
        <taxon>Pseudomonadati</taxon>
        <taxon>Myxococcota</taxon>
        <taxon>Myxococcia</taxon>
        <taxon>Myxococcales</taxon>
        <taxon>Cystobacterineae</taxon>
        <taxon>Myxococcaceae</taxon>
        <taxon>Pyxidicoccus</taxon>
    </lineage>
</organism>
<evidence type="ECO:0000256" key="2">
    <source>
        <dbReference type="SAM" id="MobiDB-lite"/>
    </source>
</evidence>
<protein>
    <recommendedName>
        <fullName evidence="5">Secreted protein</fullName>
    </recommendedName>
</protein>
<dbReference type="RefSeq" id="WP_206723618.1">
    <property type="nucleotide sequence ID" value="NZ_CP071090.1"/>
</dbReference>
<name>A0ABX7NUE7_9BACT</name>
<evidence type="ECO:0000313" key="3">
    <source>
        <dbReference type="EMBL" id="QSQ22041.1"/>
    </source>
</evidence>
<feature type="region of interest" description="Disordered" evidence="2">
    <location>
        <begin position="85"/>
        <end position="104"/>
    </location>
</feature>